<reference evidence="1 2" key="1">
    <citation type="submission" date="2016-01" db="EMBL/GenBank/DDBJ databases">
        <title>Biosynthesis of antibiotic leucinostatins and their inhibition on Phytophthora in bio-control Purpureocillium lilacinum.</title>
        <authorList>
            <person name="Wang G."/>
            <person name="Liu Z."/>
            <person name="Lin R."/>
            <person name="Li E."/>
            <person name="Mao Z."/>
            <person name="Ling J."/>
            <person name="Yin W."/>
            <person name="Xie B."/>
        </authorList>
    </citation>
    <scope>NUCLEOTIDE SEQUENCE [LARGE SCALE GENOMIC DNA]</scope>
    <source>
        <strain evidence="1">PLBJ-1</strain>
    </source>
</reference>
<comment type="caution">
    <text evidence="1">The sequence shown here is derived from an EMBL/GenBank/DDBJ whole genome shotgun (WGS) entry which is preliminary data.</text>
</comment>
<gene>
    <name evidence="1" type="ORF">VFPBJ_09211</name>
</gene>
<dbReference type="EMBL" id="LSBH01000008">
    <property type="protein sequence ID" value="OAQ75236.1"/>
    <property type="molecule type" value="Genomic_DNA"/>
</dbReference>
<proteinExistence type="predicted"/>
<sequence>MPALPARASVSVCACACGCGSRAAEPVNKWLESMLAKAQSSPVQSCPVAARKPRSWKSASFPGQSVGHPHKMRVGLGGGQSVMHACYCAPIIKHDGALSSCWPRPSVSRVELCLIYRSSEGPLPPSERPYGRAVMDATRQRPEPSHIVNTHAADPRATRCEVSTPFFFPLPACLQGRGGEGGAFQEGG</sequence>
<dbReference type="AlphaFoldDB" id="A0A179GBN7"/>
<accession>A0A179GBN7</accession>
<name>A0A179GBN7_PURLI</name>
<evidence type="ECO:0000313" key="1">
    <source>
        <dbReference type="EMBL" id="OAQ75236.1"/>
    </source>
</evidence>
<evidence type="ECO:0000313" key="2">
    <source>
        <dbReference type="Proteomes" id="UP000078240"/>
    </source>
</evidence>
<protein>
    <submittedName>
        <fullName evidence="1">Uncharacterized protein</fullName>
    </submittedName>
</protein>
<dbReference type="Proteomes" id="UP000078240">
    <property type="component" value="Unassembled WGS sequence"/>
</dbReference>
<organism evidence="1 2">
    <name type="scientific">Purpureocillium lilacinum</name>
    <name type="common">Paecilomyces lilacinus</name>
    <dbReference type="NCBI Taxonomy" id="33203"/>
    <lineage>
        <taxon>Eukaryota</taxon>
        <taxon>Fungi</taxon>
        <taxon>Dikarya</taxon>
        <taxon>Ascomycota</taxon>
        <taxon>Pezizomycotina</taxon>
        <taxon>Sordariomycetes</taxon>
        <taxon>Hypocreomycetidae</taxon>
        <taxon>Hypocreales</taxon>
        <taxon>Ophiocordycipitaceae</taxon>
        <taxon>Purpureocillium</taxon>
    </lineage>
</organism>